<name>A0ACB9ZY26_CATRO</name>
<proteinExistence type="predicted"/>
<gene>
    <name evidence="1" type="ORF">M9H77_29809</name>
</gene>
<protein>
    <submittedName>
        <fullName evidence="1">Uncharacterized protein</fullName>
    </submittedName>
</protein>
<sequence>MCYCHDNTYNIFVISPNGHKTKNLPSPQLLVRKGNWAFVLAAVIFRLRNFDNKEKWEKHKGAGFILEDPNGHQYTYAVKFLFPVSNNESKYRALLEGFCMAHNLEITHLRVRSDSQVVIGRVTGDLEFKEDNMQKYLRYVLHLTSGFQQNLFEKIPQEENVCADMLSKLSSGKPIEGTWMESLQEKCVSKEVGVMELSENWTQPIKDFILEEKRLEDEKQARNPHHFYKIYSH</sequence>
<dbReference type="EMBL" id="CM044707">
    <property type="protein sequence ID" value="KAI5652622.1"/>
    <property type="molecule type" value="Genomic_DNA"/>
</dbReference>
<comment type="caution">
    <text evidence="1">The sequence shown here is derived from an EMBL/GenBank/DDBJ whole genome shotgun (WGS) entry which is preliminary data.</text>
</comment>
<evidence type="ECO:0000313" key="2">
    <source>
        <dbReference type="Proteomes" id="UP001060085"/>
    </source>
</evidence>
<organism evidence="1 2">
    <name type="scientific">Catharanthus roseus</name>
    <name type="common">Madagascar periwinkle</name>
    <name type="synonym">Vinca rosea</name>
    <dbReference type="NCBI Taxonomy" id="4058"/>
    <lineage>
        <taxon>Eukaryota</taxon>
        <taxon>Viridiplantae</taxon>
        <taxon>Streptophyta</taxon>
        <taxon>Embryophyta</taxon>
        <taxon>Tracheophyta</taxon>
        <taxon>Spermatophyta</taxon>
        <taxon>Magnoliopsida</taxon>
        <taxon>eudicotyledons</taxon>
        <taxon>Gunneridae</taxon>
        <taxon>Pentapetalae</taxon>
        <taxon>asterids</taxon>
        <taxon>lamiids</taxon>
        <taxon>Gentianales</taxon>
        <taxon>Apocynaceae</taxon>
        <taxon>Rauvolfioideae</taxon>
        <taxon>Vinceae</taxon>
        <taxon>Catharanthinae</taxon>
        <taxon>Catharanthus</taxon>
    </lineage>
</organism>
<dbReference type="Proteomes" id="UP001060085">
    <property type="component" value="Linkage Group LG07"/>
</dbReference>
<accession>A0ACB9ZY26</accession>
<keyword evidence="2" id="KW-1185">Reference proteome</keyword>
<reference evidence="2" key="1">
    <citation type="journal article" date="2023" name="Nat. Plants">
        <title>Single-cell RNA sequencing provides a high-resolution roadmap for understanding the multicellular compartmentation of specialized metabolism.</title>
        <authorList>
            <person name="Sun S."/>
            <person name="Shen X."/>
            <person name="Li Y."/>
            <person name="Li Y."/>
            <person name="Wang S."/>
            <person name="Li R."/>
            <person name="Zhang H."/>
            <person name="Shen G."/>
            <person name="Guo B."/>
            <person name="Wei J."/>
            <person name="Xu J."/>
            <person name="St-Pierre B."/>
            <person name="Chen S."/>
            <person name="Sun C."/>
        </authorList>
    </citation>
    <scope>NUCLEOTIDE SEQUENCE [LARGE SCALE GENOMIC DNA]</scope>
</reference>
<evidence type="ECO:0000313" key="1">
    <source>
        <dbReference type="EMBL" id="KAI5652622.1"/>
    </source>
</evidence>